<evidence type="ECO:0000256" key="1">
    <source>
        <dbReference type="SAM" id="SignalP"/>
    </source>
</evidence>
<proteinExistence type="predicted"/>
<dbReference type="EMBL" id="CP014500">
    <property type="protein sequence ID" value="ANB11685.1"/>
    <property type="molecule type" value="Genomic_DNA"/>
</dbReference>
<organism evidence="3 4">
    <name type="scientific">Sugiyamaella lignohabitans</name>
    <dbReference type="NCBI Taxonomy" id="796027"/>
    <lineage>
        <taxon>Eukaryota</taxon>
        <taxon>Fungi</taxon>
        <taxon>Dikarya</taxon>
        <taxon>Ascomycota</taxon>
        <taxon>Saccharomycotina</taxon>
        <taxon>Dipodascomycetes</taxon>
        <taxon>Dipodascales</taxon>
        <taxon>Trichomonascaceae</taxon>
        <taxon>Sugiyamaella</taxon>
    </lineage>
</organism>
<protein>
    <recommendedName>
        <fullName evidence="2">DUF7907 domain-containing protein</fullName>
    </recommendedName>
</protein>
<dbReference type="Proteomes" id="UP000189580">
    <property type="component" value="Chromosome c"/>
</dbReference>
<name>A0A167CH32_9ASCO</name>
<feature type="signal peptide" evidence="1">
    <location>
        <begin position="1"/>
        <end position="21"/>
    </location>
</feature>
<gene>
    <name evidence="3" type="ORF">AWJ20_4506</name>
</gene>
<dbReference type="RefSeq" id="XP_018734162.1">
    <property type="nucleotide sequence ID" value="XM_018881583.1"/>
</dbReference>
<feature type="chain" id="PRO_5007884703" description="DUF7907 domain-containing protein" evidence="1">
    <location>
        <begin position="22"/>
        <end position="238"/>
    </location>
</feature>
<accession>A0A167CH32</accession>
<dbReference type="AlphaFoldDB" id="A0A167CH32"/>
<dbReference type="OrthoDB" id="4018368at2759"/>
<reference evidence="3 4" key="1">
    <citation type="submission" date="2016-02" db="EMBL/GenBank/DDBJ databases">
        <title>Complete genome sequence and transcriptome regulation of the pentose utilising yeast Sugiyamaella lignohabitans.</title>
        <authorList>
            <person name="Bellasio M."/>
            <person name="Peymann A."/>
            <person name="Valli M."/>
            <person name="Sipitzky M."/>
            <person name="Graf A."/>
            <person name="Sauer M."/>
            <person name="Marx H."/>
            <person name="Mattanovich D."/>
        </authorList>
    </citation>
    <scope>NUCLEOTIDE SEQUENCE [LARGE SCALE GENOMIC DNA]</scope>
    <source>
        <strain evidence="3 4">CBS 10342</strain>
    </source>
</reference>
<dbReference type="InterPro" id="IPR057229">
    <property type="entry name" value="DUF7907"/>
</dbReference>
<evidence type="ECO:0000313" key="4">
    <source>
        <dbReference type="Proteomes" id="UP000189580"/>
    </source>
</evidence>
<dbReference type="GeneID" id="30036646"/>
<dbReference type="Pfam" id="PF25484">
    <property type="entry name" value="DUF7907"/>
    <property type="match status" value="1"/>
</dbReference>
<evidence type="ECO:0000313" key="3">
    <source>
        <dbReference type="EMBL" id="ANB11685.1"/>
    </source>
</evidence>
<keyword evidence="4" id="KW-1185">Reference proteome</keyword>
<dbReference type="KEGG" id="slb:AWJ20_4506"/>
<feature type="domain" description="DUF7907" evidence="2">
    <location>
        <begin position="23"/>
        <end position="155"/>
    </location>
</feature>
<evidence type="ECO:0000259" key="2">
    <source>
        <dbReference type="Pfam" id="PF25484"/>
    </source>
</evidence>
<sequence length="238" mass="23849">MKFTLLNTAAVAAVALNGANALSLVAQSSSGDLNGAALSSIHEGAAIDYVTLSPGGESLSVDLNTTASLITYELQPGILQWLAVVGGVLQFYPEPVGDKFTVGSDGTLSLNGTSSGFYACQNINDPYNYQQTWFVLYSASGQPTVGDSCTAVTLASGSASASNATTTTVTSAANAVETAEVTVTDCPESVTNCPARATSAAPAVETTGASPTIEQTNGSGAVAISALALLGSLSAFFL</sequence>
<keyword evidence="1" id="KW-0732">Signal</keyword>